<evidence type="ECO:0000313" key="7">
    <source>
        <dbReference type="EMBL" id="WBM36346.1"/>
    </source>
</evidence>
<dbReference type="GO" id="GO:0003700">
    <property type="term" value="F:DNA-binding transcription factor activity"/>
    <property type="evidence" value="ECO:0007669"/>
    <property type="project" value="InterPro"/>
</dbReference>
<feature type="domain" description="HTH lysR-type" evidence="5">
    <location>
        <begin position="8"/>
        <end position="65"/>
    </location>
</feature>
<reference evidence="6 8" key="2">
    <citation type="submission" date="2018-05" db="EMBL/GenBank/DDBJ databases">
        <authorList>
            <person name="Lanie J.A."/>
            <person name="Ng W.-L."/>
            <person name="Kazmierczak K.M."/>
            <person name="Andrzejewski T.M."/>
            <person name="Davidsen T.M."/>
            <person name="Wayne K.J."/>
            <person name="Tettelin H."/>
            <person name="Glass J.I."/>
            <person name="Rusch D."/>
            <person name="Podicherti R."/>
            <person name="Tsui H.-C.T."/>
            <person name="Winkler M.E."/>
        </authorList>
    </citation>
    <scope>NUCLEOTIDE SEQUENCE [LARGE SCALE GENOMIC DNA]</scope>
    <source>
        <strain evidence="6 8">YBY</strain>
    </source>
</reference>
<dbReference type="SUPFAM" id="SSF53850">
    <property type="entry name" value="Periplasmic binding protein-like II"/>
    <property type="match status" value="1"/>
</dbReference>
<reference evidence="6 8" key="1">
    <citation type="submission" date="2018-05" db="EMBL/GenBank/DDBJ databases">
        <title>Genome Sequence of an Efficient Indole-Degrading Bacterium, Alcaligenes sp.YBY.</title>
        <authorList>
            <person name="Yang B."/>
        </authorList>
    </citation>
    <scope>NUCLEOTIDE SEQUENCE [LARGE SCALE GENOMIC DNA]</scope>
    <source>
        <strain evidence="6 8">YBY</strain>
    </source>
</reference>
<gene>
    <name evidence="6" type="ORF">DF183_05225</name>
    <name evidence="7" type="ORF">M2J83_10945</name>
</gene>
<reference evidence="7 9" key="3">
    <citation type="submission" date="2022-05" db="EMBL/GenBank/DDBJ databases">
        <title>Complete sequence of strain NY11312.</title>
        <authorList>
            <person name="Zhou D."/>
        </authorList>
    </citation>
    <scope>NUCLEOTIDE SEQUENCE [LARGE SCALE GENOMIC DNA]</scope>
    <source>
        <strain evidence="7 9">NY11312</strain>
    </source>
</reference>
<keyword evidence="2" id="KW-0805">Transcription regulation</keyword>
<dbReference type="Proteomes" id="UP000245216">
    <property type="component" value="Unassembled WGS sequence"/>
</dbReference>
<dbReference type="KEGG" id="afa:UZ73_18785"/>
<dbReference type="FunFam" id="1.10.10.10:FF:000001">
    <property type="entry name" value="LysR family transcriptional regulator"/>
    <property type="match status" value="1"/>
</dbReference>
<dbReference type="RefSeq" id="WP_045931331.1">
    <property type="nucleotide sequence ID" value="NZ_CAXOJJ010000034.1"/>
</dbReference>
<dbReference type="Proteomes" id="UP001211866">
    <property type="component" value="Chromosome"/>
</dbReference>
<dbReference type="InterPro" id="IPR005119">
    <property type="entry name" value="LysR_subst-bd"/>
</dbReference>
<dbReference type="InterPro" id="IPR058163">
    <property type="entry name" value="LysR-type_TF_proteobact-type"/>
</dbReference>
<evidence type="ECO:0000256" key="1">
    <source>
        <dbReference type="ARBA" id="ARBA00009437"/>
    </source>
</evidence>
<proteinExistence type="inferred from homology"/>
<dbReference type="GO" id="GO:0043565">
    <property type="term" value="F:sequence-specific DNA binding"/>
    <property type="evidence" value="ECO:0007669"/>
    <property type="project" value="TreeGrafter"/>
</dbReference>
<evidence type="ECO:0000313" key="9">
    <source>
        <dbReference type="Proteomes" id="UP001211866"/>
    </source>
</evidence>
<name>A0A2U2BQ66_ALCFA</name>
<keyword evidence="9" id="KW-1185">Reference proteome</keyword>
<dbReference type="InterPro" id="IPR036390">
    <property type="entry name" value="WH_DNA-bd_sf"/>
</dbReference>
<organism evidence="6 8">
    <name type="scientific">Alcaligenes faecalis</name>
    <dbReference type="NCBI Taxonomy" id="511"/>
    <lineage>
        <taxon>Bacteria</taxon>
        <taxon>Pseudomonadati</taxon>
        <taxon>Pseudomonadota</taxon>
        <taxon>Betaproteobacteria</taxon>
        <taxon>Burkholderiales</taxon>
        <taxon>Alcaligenaceae</taxon>
        <taxon>Alcaligenes</taxon>
    </lineage>
</organism>
<dbReference type="Pfam" id="PF03466">
    <property type="entry name" value="LysR_substrate"/>
    <property type="match status" value="1"/>
</dbReference>
<dbReference type="InterPro" id="IPR036388">
    <property type="entry name" value="WH-like_DNA-bd_sf"/>
</dbReference>
<keyword evidence="3" id="KW-0238">DNA-binding</keyword>
<dbReference type="Gene3D" id="1.10.10.10">
    <property type="entry name" value="Winged helix-like DNA-binding domain superfamily/Winged helix DNA-binding domain"/>
    <property type="match status" value="1"/>
</dbReference>
<evidence type="ECO:0000259" key="5">
    <source>
        <dbReference type="PROSITE" id="PS50931"/>
    </source>
</evidence>
<accession>A0A2U2BQ66</accession>
<dbReference type="EMBL" id="CP096916">
    <property type="protein sequence ID" value="WBM36346.1"/>
    <property type="molecule type" value="Genomic_DNA"/>
</dbReference>
<dbReference type="PANTHER" id="PTHR30537:SF5">
    <property type="entry name" value="HTH-TYPE TRANSCRIPTIONAL ACTIVATOR TTDR-RELATED"/>
    <property type="match status" value="1"/>
</dbReference>
<dbReference type="GeneID" id="29369384"/>
<evidence type="ECO:0000313" key="6">
    <source>
        <dbReference type="EMBL" id="PWE16126.1"/>
    </source>
</evidence>
<evidence type="ECO:0000313" key="8">
    <source>
        <dbReference type="Proteomes" id="UP000245216"/>
    </source>
</evidence>
<dbReference type="AlphaFoldDB" id="A0A2U2BQ66"/>
<dbReference type="GO" id="GO:0006351">
    <property type="term" value="P:DNA-templated transcription"/>
    <property type="evidence" value="ECO:0007669"/>
    <property type="project" value="TreeGrafter"/>
</dbReference>
<protein>
    <submittedName>
        <fullName evidence="6">LysR family transcriptional regulator</fullName>
    </submittedName>
    <submittedName>
        <fullName evidence="7">LysR substrate-binding domain-containing protein</fullName>
    </submittedName>
</protein>
<dbReference type="SUPFAM" id="SSF46785">
    <property type="entry name" value="Winged helix' DNA-binding domain"/>
    <property type="match status" value="1"/>
</dbReference>
<evidence type="ECO:0000256" key="4">
    <source>
        <dbReference type="ARBA" id="ARBA00023163"/>
    </source>
</evidence>
<dbReference type="EMBL" id="QEXO01000001">
    <property type="protein sequence ID" value="PWE16126.1"/>
    <property type="molecule type" value="Genomic_DNA"/>
</dbReference>
<evidence type="ECO:0000256" key="2">
    <source>
        <dbReference type="ARBA" id="ARBA00023015"/>
    </source>
</evidence>
<dbReference type="InterPro" id="IPR000847">
    <property type="entry name" value="LysR_HTH_N"/>
</dbReference>
<dbReference type="CDD" id="cd08422">
    <property type="entry name" value="PBP2_CrgA_like"/>
    <property type="match status" value="1"/>
</dbReference>
<dbReference type="PROSITE" id="PS50931">
    <property type="entry name" value="HTH_LYSR"/>
    <property type="match status" value="1"/>
</dbReference>
<dbReference type="Pfam" id="PF00126">
    <property type="entry name" value="HTH_1"/>
    <property type="match status" value="1"/>
</dbReference>
<dbReference type="STRING" id="511.UZ73_18785"/>
<comment type="similarity">
    <text evidence="1">Belongs to the LysR transcriptional regulatory family.</text>
</comment>
<evidence type="ECO:0000256" key="3">
    <source>
        <dbReference type="ARBA" id="ARBA00023125"/>
    </source>
</evidence>
<sequence>MSTIIAGPLLNDIAIFVEVARARHFSRAAQALGMPVSTVSRRIRELEKEVGVALLKRSTRNVDVTDAGQVYFERCLAVVEQARLAHEQLLDVAQTPKGRLRVSMPASFSIVLMPSIIRGFNQQYPDIELEFDLTIRPIDLQSDNYDCVIRVGAQPDSSAVATMLGQIRLGLYATRNYLDRKGRPKHPSELAGHTCICARPASPDRIWSLRGPNQERYDAMVEGSITVNNAIMMRKLAVHDLGITASSLLERRLDPDCAQLERVLPDWEFAPFPILALLPSRLMPQKTRVFLNYLRNELDRLMSQPELDVAAAVQAYP</sequence>
<dbReference type="PANTHER" id="PTHR30537">
    <property type="entry name" value="HTH-TYPE TRANSCRIPTIONAL REGULATOR"/>
    <property type="match status" value="1"/>
</dbReference>
<keyword evidence="4" id="KW-0804">Transcription</keyword>
<dbReference type="Gene3D" id="3.40.190.290">
    <property type="match status" value="1"/>
</dbReference>